<dbReference type="PROSITE" id="PS50106">
    <property type="entry name" value="PDZ"/>
    <property type="match status" value="4"/>
</dbReference>
<dbReference type="InterPro" id="IPR001841">
    <property type="entry name" value="Znf_RING"/>
</dbReference>
<dbReference type="CDD" id="cd16780">
    <property type="entry name" value="mRING-HC-C3HC3D_LNX2"/>
    <property type="match status" value="1"/>
</dbReference>
<dbReference type="InterPro" id="IPR036034">
    <property type="entry name" value="PDZ_sf"/>
</dbReference>
<dbReference type="GO" id="GO:0030165">
    <property type="term" value="F:PDZ domain binding"/>
    <property type="evidence" value="ECO:0007669"/>
    <property type="project" value="UniProtKB-ARBA"/>
</dbReference>
<dbReference type="PROSITE" id="PS50089">
    <property type="entry name" value="ZF_RING_2"/>
    <property type="match status" value="1"/>
</dbReference>
<feature type="region of interest" description="Disordered" evidence="11">
    <location>
        <begin position="398"/>
        <end position="450"/>
    </location>
</feature>
<gene>
    <name evidence="15" type="ORF">PECUL_23A005018</name>
</gene>
<dbReference type="SMART" id="SM00228">
    <property type="entry name" value="PDZ"/>
    <property type="match status" value="4"/>
</dbReference>
<dbReference type="InterPro" id="IPR017441">
    <property type="entry name" value="Protein_kinase_ATP_BS"/>
</dbReference>
<dbReference type="CDD" id="cd06679">
    <property type="entry name" value="PDZ3_LNX1_2-like"/>
    <property type="match status" value="1"/>
</dbReference>
<dbReference type="CDD" id="cd06677">
    <property type="entry name" value="PDZ1_LNX1_2-like"/>
    <property type="match status" value="1"/>
</dbReference>
<dbReference type="InterPro" id="IPR013083">
    <property type="entry name" value="Znf_RING/FYVE/PHD"/>
</dbReference>
<dbReference type="Pfam" id="PF00069">
    <property type="entry name" value="Pkinase"/>
    <property type="match status" value="1"/>
</dbReference>
<feature type="domain" description="PDZ" evidence="14">
    <location>
        <begin position="1097"/>
        <end position="1183"/>
    </location>
</feature>
<dbReference type="GO" id="GO:0008270">
    <property type="term" value="F:zinc ion binding"/>
    <property type="evidence" value="ECO:0007669"/>
    <property type="project" value="UniProtKB-KW"/>
</dbReference>
<dbReference type="Gene3D" id="2.30.42.10">
    <property type="match status" value="4"/>
</dbReference>
<dbReference type="FunFam" id="2.30.42.10:FF:000081">
    <property type="entry name" value="Ligand of Numb protein X 2"/>
    <property type="match status" value="1"/>
</dbReference>
<dbReference type="Gene3D" id="1.10.510.10">
    <property type="entry name" value="Transferase(Phosphotransferase) domain 1"/>
    <property type="match status" value="1"/>
</dbReference>
<dbReference type="InterPro" id="IPR001478">
    <property type="entry name" value="PDZ"/>
</dbReference>
<evidence type="ECO:0000256" key="7">
    <source>
        <dbReference type="ARBA" id="ARBA00022833"/>
    </source>
</evidence>
<feature type="compositionally biased region" description="Basic and acidic residues" evidence="11">
    <location>
        <begin position="433"/>
        <end position="443"/>
    </location>
</feature>
<reference evidence="15" key="1">
    <citation type="submission" date="2022-03" db="EMBL/GenBank/DDBJ databases">
        <authorList>
            <person name="Alioto T."/>
            <person name="Alioto T."/>
            <person name="Gomez Garrido J."/>
        </authorList>
    </citation>
    <scope>NUCLEOTIDE SEQUENCE</scope>
</reference>
<dbReference type="SUPFAM" id="SSF50156">
    <property type="entry name" value="PDZ domain-like"/>
    <property type="match status" value="4"/>
</dbReference>
<organism evidence="15 16">
    <name type="scientific">Pelobates cultripes</name>
    <name type="common">Western spadefoot toad</name>
    <dbReference type="NCBI Taxonomy" id="61616"/>
    <lineage>
        <taxon>Eukaryota</taxon>
        <taxon>Metazoa</taxon>
        <taxon>Chordata</taxon>
        <taxon>Craniata</taxon>
        <taxon>Vertebrata</taxon>
        <taxon>Euteleostomi</taxon>
        <taxon>Amphibia</taxon>
        <taxon>Batrachia</taxon>
        <taxon>Anura</taxon>
        <taxon>Pelobatoidea</taxon>
        <taxon>Pelobatidae</taxon>
        <taxon>Pelobates</taxon>
    </lineage>
</organism>
<dbReference type="SMART" id="SM00220">
    <property type="entry name" value="S_TKc"/>
    <property type="match status" value="1"/>
</dbReference>
<feature type="domain" description="RING-type" evidence="13">
    <location>
        <begin position="550"/>
        <end position="588"/>
    </location>
</feature>
<dbReference type="Proteomes" id="UP001295444">
    <property type="component" value="Chromosome 01"/>
</dbReference>
<dbReference type="Gene3D" id="3.30.200.20">
    <property type="entry name" value="Phosphorylase Kinase, domain 1"/>
    <property type="match status" value="1"/>
</dbReference>
<dbReference type="GO" id="GO:0004672">
    <property type="term" value="F:protein kinase activity"/>
    <property type="evidence" value="ECO:0007669"/>
    <property type="project" value="InterPro"/>
</dbReference>
<feature type="domain" description="Protein kinase" evidence="12">
    <location>
        <begin position="33"/>
        <end position="360"/>
    </location>
</feature>
<dbReference type="CDD" id="cd06680">
    <property type="entry name" value="PDZ4_LNX1_2-like"/>
    <property type="match status" value="1"/>
</dbReference>
<dbReference type="PANTHER" id="PTHR19964:SF33">
    <property type="entry name" value="LIGAND OF NUMB PROTEIN X 2"/>
    <property type="match status" value="1"/>
</dbReference>
<dbReference type="PROSITE" id="PS00107">
    <property type="entry name" value="PROTEIN_KINASE_ATP"/>
    <property type="match status" value="1"/>
</dbReference>
<name>A0AAD1R7C1_PELCU</name>
<evidence type="ECO:0000256" key="11">
    <source>
        <dbReference type="SAM" id="MobiDB-lite"/>
    </source>
</evidence>
<keyword evidence="7" id="KW-0862">Zinc</keyword>
<keyword evidence="2" id="KW-0479">Metal-binding</keyword>
<dbReference type="EMBL" id="OW240912">
    <property type="protein sequence ID" value="CAH2225164.1"/>
    <property type="molecule type" value="Genomic_DNA"/>
</dbReference>
<dbReference type="FunFam" id="2.30.42.10:FF:000164">
    <property type="entry name" value="Ligand of numb-protein X 2"/>
    <property type="match status" value="1"/>
</dbReference>
<dbReference type="CDD" id="cd06678">
    <property type="entry name" value="PDZ2_LNX1_2-like"/>
    <property type="match status" value="1"/>
</dbReference>
<keyword evidence="5 9" id="KW-0863">Zinc-finger</keyword>
<evidence type="ECO:0000256" key="1">
    <source>
        <dbReference type="ARBA" id="ARBA00022679"/>
    </source>
</evidence>
<feature type="domain" description="PDZ" evidence="14">
    <location>
        <begin position="839"/>
        <end position="922"/>
    </location>
</feature>
<dbReference type="PROSITE" id="PS50011">
    <property type="entry name" value="PROTEIN_KINASE_DOM"/>
    <property type="match status" value="1"/>
</dbReference>
<dbReference type="InterPro" id="IPR011009">
    <property type="entry name" value="Kinase-like_dom_sf"/>
</dbReference>
<dbReference type="InterPro" id="IPR051342">
    <property type="entry name" value="PDZ_scaffold"/>
</dbReference>
<accession>A0AAD1R7C1</accession>
<dbReference type="GO" id="GO:0004842">
    <property type="term" value="F:ubiquitin-protein transferase activity"/>
    <property type="evidence" value="ECO:0007669"/>
    <property type="project" value="TreeGrafter"/>
</dbReference>
<evidence type="ECO:0000256" key="4">
    <source>
        <dbReference type="ARBA" id="ARBA00022741"/>
    </source>
</evidence>
<dbReference type="Pfam" id="PF00097">
    <property type="entry name" value="zf-C3HC4"/>
    <property type="match status" value="1"/>
</dbReference>
<feature type="domain" description="PDZ" evidence="14">
    <location>
        <begin position="966"/>
        <end position="1052"/>
    </location>
</feature>
<evidence type="ECO:0000256" key="6">
    <source>
        <dbReference type="ARBA" id="ARBA00022786"/>
    </source>
</evidence>
<dbReference type="InterPro" id="IPR017907">
    <property type="entry name" value="Znf_RING_CS"/>
</dbReference>
<evidence type="ECO:0000256" key="2">
    <source>
        <dbReference type="ARBA" id="ARBA00022723"/>
    </source>
</evidence>
<sequence length="1187" mass="133435">MEEHSKMSEPEEQHNGLHKLEEHEVLYSETNDYEVQELLGSGTFGQVVKCVNKGTSEKVAIKMLKNHQYVAEDAQAEINILTQLNKERPDEFNVVKAYEFFLYNNIICLVFEMLDMSLFDYMVSIGGSFPVKMIRPIVAQVGIALAKLKSLGIIHSDLKPDNIMLVDNLTHPLKVKVIDFGCALHVSEAQCSSYLQARCYRSPEIILGYPFCEAIDMWSLGCIMAELFIGCTLYPGASEYDQIRYIIETQGLPDENMLNRATKTHLFFRSQRYDQHSLWRLKSKRRYESETGIKPIERRNYTVSCFDELAKLHLLSEPETIGIMVEVGDMWQCLNLMKKMLALEPEKRITPIDLLSHPFITMAHLEHFSKSPYVESCLQDMEICSFQPAQDETIKVEETSEDNMEDVEPDTPAQSEKEASNENIVEHLSNSNDIDKVENEGNKQRQRGSRLRQTLRALRCRFSNTDSNTEREAAASIHSSRPSERRAGFLQSCVSAPGHCRLRTSQSGANGCDFLLLMISMTKLKCGQQHWTRENHLYNYQNEVDDDLVCHICLQPLLHPLDTPCGHTFCFKCLRNFLQEKDFCPLDRKRLHFKLCKKSSILVHKLLDKLVVSCPYSTTCTEIMQRCNVEPHLKNRCPGASHRREVLDQRRANKLQIEIEGENGPPVIDHPGAVSPDVEKAGTVPALLERNLTPSVLPVWSDDQGLDNSDFEESTVADPTHPPPSLPEGEITTIEIHRSNPYIELGISIVGGNETPLINIVIQEIYRDGIIARDGRLLAGDQILQVNNYDVSNVSHNYARAVLSQPSSVLHLTVLRERRFGNRTHIHVDSNSQRDESFHVTLNKRGSNEQLGIKLVRRTDESGVFILDLLEGGLAAQDGRLHSNDRVLAINGHDLKHGTPELAAQIIQGSGERVHMIVSRPAKHHSGNIPRELGNSQLHHHMQQVYHHRPSSHKDLSQCVTCQEKHITVKKAPMESLGMTVAGGRGSKSGELPIFVTSVQPHGCLARDSRIKRGDVLLSINGIDLTNLSHSEAVTMLKSSATSSVIILKALEVEVAEEQSQANKEMSTITENEYDASWSPSWVMWLGLPSCLHSCHDVVLRRSSLGSWGFSIVGGYEENHTNQPFFIKTIVLGTPAYYDGRLKCGDMIVAVNALSTVGMSHSALVPMLKEQRNKVTLSVISWPGSLV</sequence>
<dbReference type="Gene3D" id="3.30.40.10">
    <property type="entry name" value="Zinc/RING finger domain, C3HC4 (zinc finger)"/>
    <property type="match status" value="1"/>
</dbReference>
<keyword evidence="4 10" id="KW-0547">Nucleotide-binding</keyword>
<keyword evidence="16" id="KW-1185">Reference proteome</keyword>
<evidence type="ECO:0000259" key="13">
    <source>
        <dbReference type="PROSITE" id="PS50089"/>
    </source>
</evidence>
<feature type="binding site" evidence="10">
    <location>
        <position position="62"/>
    </location>
    <ligand>
        <name>ATP</name>
        <dbReference type="ChEBI" id="CHEBI:30616"/>
    </ligand>
</feature>
<dbReference type="SMART" id="SM00184">
    <property type="entry name" value="RING"/>
    <property type="match status" value="1"/>
</dbReference>
<evidence type="ECO:0000259" key="12">
    <source>
        <dbReference type="PROSITE" id="PS50011"/>
    </source>
</evidence>
<dbReference type="GO" id="GO:0042802">
    <property type="term" value="F:identical protein binding"/>
    <property type="evidence" value="ECO:0007669"/>
    <property type="project" value="UniProtKB-ARBA"/>
</dbReference>
<dbReference type="FunFam" id="3.30.40.10:FF:000120">
    <property type="entry name" value="ligand of Numb protein X 2"/>
    <property type="match status" value="1"/>
</dbReference>
<feature type="region of interest" description="Disordered" evidence="11">
    <location>
        <begin position="707"/>
        <end position="728"/>
    </location>
</feature>
<dbReference type="Pfam" id="PF00595">
    <property type="entry name" value="PDZ"/>
    <property type="match status" value="4"/>
</dbReference>
<dbReference type="SUPFAM" id="SSF57850">
    <property type="entry name" value="RING/U-box"/>
    <property type="match status" value="1"/>
</dbReference>
<keyword evidence="6" id="KW-0833">Ubl conjugation pathway</keyword>
<dbReference type="PANTHER" id="PTHR19964">
    <property type="entry name" value="MULTIPLE PDZ DOMAIN PROTEIN"/>
    <property type="match status" value="1"/>
</dbReference>
<keyword evidence="8 10" id="KW-0067">ATP-binding</keyword>
<dbReference type="PROSITE" id="PS00108">
    <property type="entry name" value="PROTEIN_KINASE_ST"/>
    <property type="match status" value="1"/>
</dbReference>
<evidence type="ECO:0000313" key="15">
    <source>
        <dbReference type="EMBL" id="CAH2225164.1"/>
    </source>
</evidence>
<evidence type="ECO:0000256" key="9">
    <source>
        <dbReference type="PROSITE-ProRule" id="PRU00175"/>
    </source>
</evidence>
<dbReference type="GO" id="GO:0007399">
    <property type="term" value="P:nervous system development"/>
    <property type="evidence" value="ECO:0007669"/>
    <property type="project" value="UniProtKB-ARBA"/>
</dbReference>
<keyword evidence="3" id="KW-0677">Repeat</keyword>
<dbReference type="FunFam" id="2.30.42.10:FF:000120">
    <property type="entry name" value="Ligand of numb-protein X 2"/>
    <property type="match status" value="1"/>
</dbReference>
<protein>
    <submittedName>
        <fullName evidence="15">Ligand of Numb X 2</fullName>
    </submittedName>
</protein>
<evidence type="ECO:0000256" key="3">
    <source>
        <dbReference type="ARBA" id="ARBA00022737"/>
    </source>
</evidence>
<keyword evidence="1" id="KW-0808">Transferase</keyword>
<proteinExistence type="predicted"/>
<dbReference type="GO" id="GO:0005524">
    <property type="term" value="F:ATP binding"/>
    <property type="evidence" value="ECO:0007669"/>
    <property type="project" value="UniProtKB-UniRule"/>
</dbReference>
<evidence type="ECO:0000256" key="8">
    <source>
        <dbReference type="ARBA" id="ARBA00022840"/>
    </source>
</evidence>
<dbReference type="AlphaFoldDB" id="A0AAD1R7C1"/>
<dbReference type="PROSITE" id="PS00518">
    <property type="entry name" value="ZF_RING_1"/>
    <property type="match status" value="1"/>
</dbReference>
<dbReference type="InterPro" id="IPR018957">
    <property type="entry name" value="Znf_C3HC4_RING-type"/>
</dbReference>
<dbReference type="InterPro" id="IPR008271">
    <property type="entry name" value="Ser/Thr_kinase_AS"/>
</dbReference>
<evidence type="ECO:0000256" key="5">
    <source>
        <dbReference type="ARBA" id="ARBA00022771"/>
    </source>
</evidence>
<evidence type="ECO:0000256" key="10">
    <source>
        <dbReference type="PROSITE-ProRule" id="PRU10141"/>
    </source>
</evidence>
<feature type="domain" description="PDZ" evidence="14">
    <location>
        <begin position="733"/>
        <end position="818"/>
    </location>
</feature>
<evidence type="ECO:0000259" key="14">
    <source>
        <dbReference type="PROSITE" id="PS50106"/>
    </source>
</evidence>
<evidence type="ECO:0000313" key="16">
    <source>
        <dbReference type="Proteomes" id="UP001295444"/>
    </source>
</evidence>
<dbReference type="InterPro" id="IPR000719">
    <property type="entry name" value="Prot_kinase_dom"/>
</dbReference>
<feature type="compositionally biased region" description="Acidic residues" evidence="11">
    <location>
        <begin position="399"/>
        <end position="409"/>
    </location>
</feature>
<dbReference type="SUPFAM" id="SSF56112">
    <property type="entry name" value="Protein kinase-like (PK-like)"/>
    <property type="match status" value="1"/>
</dbReference>